<dbReference type="GO" id="GO:0043065">
    <property type="term" value="P:positive regulation of apoptotic process"/>
    <property type="evidence" value="ECO:0007669"/>
    <property type="project" value="TreeGrafter"/>
</dbReference>
<name>A0AAV2U008_CALDB</name>
<feature type="compositionally biased region" description="Basic and acidic residues" evidence="7">
    <location>
        <begin position="984"/>
        <end position="993"/>
    </location>
</feature>
<evidence type="ECO:0000256" key="3">
    <source>
        <dbReference type="ARBA" id="ARBA00022741"/>
    </source>
</evidence>
<feature type="compositionally biased region" description="Basic and acidic residues" evidence="7">
    <location>
        <begin position="840"/>
        <end position="852"/>
    </location>
</feature>
<feature type="compositionally biased region" description="Basic and acidic residues" evidence="7">
    <location>
        <begin position="508"/>
        <end position="519"/>
    </location>
</feature>
<dbReference type="PROSITE" id="PS00108">
    <property type="entry name" value="PROTEIN_KINASE_ST"/>
    <property type="match status" value="1"/>
</dbReference>
<dbReference type="InterPro" id="IPR007110">
    <property type="entry name" value="Ig-like_dom"/>
</dbReference>
<evidence type="ECO:0000313" key="11">
    <source>
        <dbReference type="Proteomes" id="UP001497525"/>
    </source>
</evidence>
<dbReference type="Gene3D" id="3.30.200.20">
    <property type="entry name" value="Phosphorylase Kinase, domain 1"/>
    <property type="match status" value="1"/>
</dbReference>
<feature type="compositionally biased region" description="Polar residues" evidence="7">
    <location>
        <begin position="491"/>
        <end position="507"/>
    </location>
</feature>
<evidence type="ECO:0000256" key="1">
    <source>
        <dbReference type="ARBA" id="ARBA00022527"/>
    </source>
</evidence>
<dbReference type="GO" id="GO:0005524">
    <property type="term" value="F:ATP binding"/>
    <property type="evidence" value="ECO:0007669"/>
    <property type="project" value="UniProtKB-UniRule"/>
</dbReference>
<feature type="region of interest" description="Disordered" evidence="7">
    <location>
        <begin position="286"/>
        <end position="314"/>
    </location>
</feature>
<feature type="region of interest" description="Disordered" evidence="7">
    <location>
        <begin position="878"/>
        <end position="1018"/>
    </location>
</feature>
<evidence type="ECO:0000256" key="4">
    <source>
        <dbReference type="ARBA" id="ARBA00022777"/>
    </source>
</evidence>
<feature type="compositionally biased region" description="Polar residues" evidence="7">
    <location>
        <begin position="620"/>
        <end position="641"/>
    </location>
</feature>
<protein>
    <submittedName>
        <fullName evidence="10">Uncharacterized protein</fullName>
    </submittedName>
</protein>
<feature type="region of interest" description="Disordered" evidence="7">
    <location>
        <begin position="147"/>
        <end position="216"/>
    </location>
</feature>
<dbReference type="SMART" id="SM00220">
    <property type="entry name" value="S_TKc"/>
    <property type="match status" value="1"/>
</dbReference>
<feature type="region of interest" description="Disordered" evidence="7">
    <location>
        <begin position="840"/>
        <end position="859"/>
    </location>
</feature>
<dbReference type="InterPro" id="IPR008271">
    <property type="entry name" value="Ser/Thr_kinase_AS"/>
</dbReference>
<feature type="compositionally biased region" description="Basic and acidic residues" evidence="7">
    <location>
        <begin position="206"/>
        <end position="216"/>
    </location>
</feature>
<dbReference type="PROSITE" id="PS00107">
    <property type="entry name" value="PROTEIN_KINASE_ATP"/>
    <property type="match status" value="1"/>
</dbReference>
<keyword evidence="5 6" id="KW-0067">ATP-binding</keyword>
<dbReference type="SUPFAM" id="SSF56112">
    <property type="entry name" value="Protein kinase-like (PK-like)"/>
    <property type="match status" value="1"/>
</dbReference>
<feature type="compositionally biased region" description="Polar residues" evidence="7">
    <location>
        <begin position="427"/>
        <end position="439"/>
    </location>
</feature>
<dbReference type="InterPro" id="IPR036179">
    <property type="entry name" value="Ig-like_dom_sf"/>
</dbReference>
<dbReference type="GO" id="GO:0005634">
    <property type="term" value="C:nucleus"/>
    <property type="evidence" value="ECO:0007669"/>
    <property type="project" value="TreeGrafter"/>
</dbReference>
<evidence type="ECO:0000256" key="5">
    <source>
        <dbReference type="ARBA" id="ARBA00022840"/>
    </source>
</evidence>
<feature type="region of interest" description="Disordered" evidence="7">
    <location>
        <begin position="804"/>
        <end position="829"/>
    </location>
</feature>
<organism evidence="10 11">
    <name type="scientific">Calicophoron daubneyi</name>
    <name type="common">Rumen fluke</name>
    <name type="synonym">Paramphistomum daubneyi</name>
    <dbReference type="NCBI Taxonomy" id="300641"/>
    <lineage>
        <taxon>Eukaryota</taxon>
        <taxon>Metazoa</taxon>
        <taxon>Spiralia</taxon>
        <taxon>Lophotrochozoa</taxon>
        <taxon>Platyhelminthes</taxon>
        <taxon>Trematoda</taxon>
        <taxon>Digenea</taxon>
        <taxon>Plagiorchiida</taxon>
        <taxon>Pronocephalata</taxon>
        <taxon>Paramphistomoidea</taxon>
        <taxon>Paramphistomidae</taxon>
        <taxon>Calicophoron</taxon>
    </lineage>
</organism>
<dbReference type="PROSITE" id="PS50835">
    <property type="entry name" value="IG_LIKE"/>
    <property type="match status" value="1"/>
</dbReference>
<gene>
    <name evidence="10" type="ORF">CDAUBV1_LOCUS16322</name>
</gene>
<keyword evidence="2" id="KW-0808">Transferase</keyword>
<feature type="domain" description="Protein kinase" evidence="8">
    <location>
        <begin position="1040"/>
        <end position="1303"/>
    </location>
</feature>
<feature type="compositionally biased region" description="Polar residues" evidence="7">
    <location>
        <begin position="739"/>
        <end position="748"/>
    </location>
</feature>
<dbReference type="PANTHER" id="PTHR24342">
    <property type="entry name" value="SERINE/THREONINE-PROTEIN KINASE 17"/>
    <property type="match status" value="1"/>
</dbReference>
<feature type="region of interest" description="Disordered" evidence="7">
    <location>
        <begin position="577"/>
        <end position="766"/>
    </location>
</feature>
<proteinExistence type="predicted"/>
<feature type="compositionally biased region" description="Basic and acidic residues" evidence="7">
    <location>
        <begin position="291"/>
        <end position="301"/>
    </location>
</feature>
<feature type="region of interest" description="Disordered" evidence="7">
    <location>
        <begin position="405"/>
        <end position="564"/>
    </location>
</feature>
<feature type="compositionally biased region" description="Polar residues" evidence="7">
    <location>
        <begin position="172"/>
        <end position="181"/>
    </location>
</feature>
<sequence>MSTPSFGERVRMWWKSVTKQDEPTNSIASRTLASAMPKLEAPRFDGPLKEEYTYPEEKTGETSLKSDVVKDLVLSCHVQAAARDVVFIWTKDGQEIYPNDHIRIVCLCTSTRLCIRCPQTTDSGEYCCEAANPEGRCKTTTRLRVEQSVEKQNKEENEVDRIGKARLRRTSWSKPESGEGSQQEKVENNRMWRQSLSSSQETDSDEYGHDVDALPECDRPNPPQCWIEKNNRWYQSLPQQNQVPDIQPSLGVPRTEEISREYKKTTRRPPATSNLSREIRVAGNHLHSGSHHHDTKADTHTEQNSISQKPETNETKTRVIIIRPRQAENANQKDRHMSLPARLTPSGMPNIQFDPHLSAERRLNVKNLVNTYEREGLLVQLSPTEFGHNHRTHYYGTRHGSVDAKGVRYRTPADRNGRDPQWKTRHSSLMTMVSSQGSSVEEDGPEERKQSPRGLFQSSLSAASEKSRETGNQNEKSYQNLMSTAVDLGSSRPSKPGEQNANQTENTKTNEDRKQRPDASTRANSADVSHTGAKEETPLPTKTEQSITPEATTEVSSTNTRDYSEGIRRLMSLIRRKLSVTSETPETSTTTTDSPKPPEPSERTSEAQSSKTSESEIKQSEGTVQPLPTLSPSRGPEQTSLPGLPDNADDGAAKRRQIFRTKNTVINIDQDEIDITDDRLPVNPERRKKPSKPSVIMINYSFGSDTKKSGGANAQPPSVEVEIDSQTPYKQPDEKDALTHSTPDNSTSTREKQRKSVFAENPPTQPKHVVVPYIETRQTLPDQFSTSDTEKCMLTVPGIRKPLSPLVEGVDSPPDNSSVGPTSPPPAIKPVIITIGPKAHERNKSNIPKRSEPVTPRPGMVKACAHSERTEDGIYTHHHSSCDQQLNKPKANNNGQRNDPKCTSSSLFHLTTPQPSKKFSSTSLLNDLKTKSNTAVPEASVTKRPHLDASLILPGADYKPPSSTTSDHPKPDTLSPAPGATGKSEGDSDRDRSSLAVTPDELQASFKLLPGRPTEDDKTDVVEYPLNTPTQKNVDPSNDFGVCLPLGKGKFGSVHKCMEKATGKTFALKRFRTVRLPRHNGDLMEVAVLKAIGKHPQIAYLHAVYEYKGYCTLVTELVLGGALFDRIQQEDTLDEAVTVCIIRQVLLGLCHLKKCQVLHCDLKPENLVMVEPRGYRLKIIDFGLACFYDPKMRRRPAGTLTYLAPETQNYDPQSYSTDLWSVAVIAYEILSGITPFEIPQDGDLTRKLSDAEISLNITQVRYNFEDEGIVDASAEAKDFIKKILVRNPIRRPAVEECLVHPWIKMPDIKRSKVMRSVSLFRQGSQRVLQRGNTFRLPIRSRTVRRAQ</sequence>
<dbReference type="PANTHER" id="PTHR24342:SF20">
    <property type="entry name" value="MYOSIN LIGHT CHAIN KINASE, SMOOTH MUSCLE"/>
    <property type="match status" value="1"/>
</dbReference>
<feature type="compositionally biased region" description="Polar residues" evidence="7">
    <location>
        <begin position="456"/>
        <end position="483"/>
    </location>
</feature>
<dbReference type="Pfam" id="PF00069">
    <property type="entry name" value="Pkinase"/>
    <property type="match status" value="1"/>
</dbReference>
<feature type="binding site" evidence="6">
    <location>
        <position position="1069"/>
    </location>
    <ligand>
        <name>ATP</name>
        <dbReference type="ChEBI" id="CHEBI:30616"/>
    </ligand>
</feature>
<dbReference type="GO" id="GO:0004674">
    <property type="term" value="F:protein serine/threonine kinase activity"/>
    <property type="evidence" value="ECO:0007669"/>
    <property type="project" value="UniProtKB-KW"/>
</dbReference>
<dbReference type="Proteomes" id="UP001497525">
    <property type="component" value="Unassembled WGS sequence"/>
</dbReference>
<dbReference type="EMBL" id="CAXLJL010000822">
    <property type="protein sequence ID" value="CAL5141039.1"/>
    <property type="molecule type" value="Genomic_DNA"/>
</dbReference>
<keyword evidence="3 6" id="KW-0547">Nucleotide-binding</keyword>
<dbReference type="Gene3D" id="2.60.40.10">
    <property type="entry name" value="Immunoglobulins"/>
    <property type="match status" value="1"/>
</dbReference>
<evidence type="ECO:0000256" key="2">
    <source>
        <dbReference type="ARBA" id="ARBA00022679"/>
    </source>
</evidence>
<evidence type="ECO:0000259" key="9">
    <source>
        <dbReference type="PROSITE" id="PS50835"/>
    </source>
</evidence>
<feature type="compositionally biased region" description="Polar residues" evidence="7">
    <location>
        <begin position="191"/>
        <end position="201"/>
    </location>
</feature>
<dbReference type="GO" id="GO:0035556">
    <property type="term" value="P:intracellular signal transduction"/>
    <property type="evidence" value="ECO:0007669"/>
    <property type="project" value="TreeGrafter"/>
</dbReference>
<dbReference type="InterPro" id="IPR000719">
    <property type="entry name" value="Prot_kinase_dom"/>
</dbReference>
<evidence type="ECO:0000259" key="8">
    <source>
        <dbReference type="PROSITE" id="PS50011"/>
    </source>
</evidence>
<feature type="compositionally biased region" description="Polar residues" evidence="7">
    <location>
        <begin position="540"/>
        <end position="561"/>
    </location>
</feature>
<dbReference type="InterPro" id="IPR011009">
    <property type="entry name" value="Kinase-like_dom_sf"/>
</dbReference>
<evidence type="ECO:0000256" key="7">
    <source>
        <dbReference type="SAM" id="MobiDB-lite"/>
    </source>
</evidence>
<keyword evidence="4" id="KW-0418">Kinase</keyword>
<dbReference type="InterPro" id="IPR013098">
    <property type="entry name" value="Ig_I-set"/>
</dbReference>
<dbReference type="SUPFAM" id="SSF48726">
    <property type="entry name" value="Immunoglobulin"/>
    <property type="match status" value="1"/>
</dbReference>
<dbReference type="InterPro" id="IPR017441">
    <property type="entry name" value="Protein_kinase_ATP_BS"/>
</dbReference>
<dbReference type="InterPro" id="IPR013783">
    <property type="entry name" value="Ig-like_fold"/>
</dbReference>
<accession>A0AAV2U008</accession>
<feature type="compositionally biased region" description="Basic and acidic residues" evidence="7">
    <location>
        <begin position="147"/>
        <end position="163"/>
    </location>
</feature>
<evidence type="ECO:0000313" key="10">
    <source>
        <dbReference type="EMBL" id="CAL5141039.1"/>
    </source>
</evidence>
<feature type="compositionally biased region" description="Low complexity" evidence="7">
    <location>
        <begin position="581"/>
        <end position="594"/>
    </location>
</feature>
<evidence type="ECO:0000256" key="6">
    <source>
        <dbReference type="PROSITE-ProRule" id="PRU10141"/>
    </source>
</evidence>
<feature type="compositionally biased region" description="Basic and acidic residues" evidence="7">
    <location>
        <begin position="405"/>
        <end position="422"/>
    </location>
</feature>
<reference evidence="10" key="1">
    <citation type="submission" date="2024-06" db="EMBL/GenBank/DDBJ databases">
        <authorList>
            <person name="Liu X."/>
            <person name="Lenzi L."/>
            <person name="Haldenby T S."/>
            <person name="Uol C."/>
        </authorList>
    </citation>
    <scope>NUCLEOTIDE SEQUENCE</scope>
</reference>
<feature type="compositionally biased region" description="Polar residues" evidence="7">
    <location>
        <begin position="882"/>
        <end position="935"/>
    </location>
</feature>
<feature type="domain" description="Ig-like" evidence="9">
    <location>
        <begin position="37"/>
        <end position="150"/>
    </location>
</feature>
<keyword evidence="1" id="KW-0723">Serine/threonine-protein kinase</keyword>
<comment type="caution">
    <text evidence="10">The sequence shown here is derived from an EMBL/GenBank/DDBJ whole genome shotgun (WGS) entry which is preliminary data.</text>
</comment>
<dbReference type="Gene3D" id="1.10.510.10">
    <property type="entry name" value="Transferase(Phosphotransferase) domain 1"/>
    <property type="match status" value="1"/>
</dbReference>
<dbReference type="Pfam" id="PF07679">
    <property type="entry name" value="I-set"/>
    <property type="match status" value="1"/>
</dbReference>
<dbReference type="PROSITE" id="PS50011">
    <property type="entry name" value="PROTEIN_KINASE_DOM"/>
    <property type="match status" value="1"/>
</dbReference>